<dbReference type="EMBL" id="MU003696">
    <property type="protein sequence ID" value="KAF2813463.1"/>
    <property type="molecule type" value="Genomic_DNA"/>
</dbReference>
<accession>A0A6A6YYF0</accession>
<protein>
    <recommendedName>
        <fullName evidence="5">DUF202 domain-containing protein</fullName>
    </recommendedName>
</protein>
<evidence type="ECO:0000313" key="3">
    <source>
        <dbReference type="Proteomes" id="UP000504636"/>
    </source>
</evidence>
<evidence type="ECO:0000256" key="1">
    <source>
        <dbReference type="SAM" id="Phobius"/>
    </source>
</evidence>
<proteinExistence type="predicted"/>
<keyword evidence="1" id="KW-0812">Transmembrane</keyword>
<keyword evidence="1" id="KW-1133">Transmembrane helix</keyword>
<reference evidence="2 4" key="1">
    <citation type="journal article" date="2020" name="Stud. Mycol.">
        <title>101 Dothideomycetes genomes: a test case for predicting lifestyles and emergence of pathogens.</title>
        <authorList>
            <person name="Haridas S."/>
            <person name="Albert R."/>
            <person name="Binder M."/>
            <person name="Bloem J."/>
            <person name="Labutti K."/>
            <person name="Salamov A."/>
            <person name="Andreopoulos B."/>
            <person name="Baker S."/>
            <person name="Barry K."/>
            <person name="Bills G."/>
            <person name="Bluhm B."/>
            <person name="Cannon C."/>
            <person name="Castanera R."/>
            <person name="Culley D."/>
            <person name="Daum C."/>
            <person name="Ezra D."/>
            <person name="Gonzalez J."/>
            <person name="Henrissat B."/>
            <person name="Kuo A."/>
            <person name="Liang C."/>
            <person name="Lipzen A."/>
            <person name="Lutzoni F."/>
            <person name="Magnuson J."/>
            <person name="Mondo S."/>
            <person name="Nolan M."/>
            <person name="Ohm R."/>
            <person name="Pangilinan J."/>
            <person name="Park H.-J."/>
            <person name="Ramirez L."/>
            <person name="Alfaro M."/>
            <person name="Sun H."/>
            <person name="Tritt A."/>
            <person name="Yoshinaga Y."/>
            <person name="Zwiers L.-H."/>
            <person name="Turgeon B."/>
            <person name="Goodwin S."/>
            <person name="Spatafora J."/>
            <person name="Crous P."/>
            <person name="Grigoriev I."/>
        </authorList>
    </citation>
    <scope>NUCLEOTIDE SEQUENCE</scope>
    <source>
        <strain evidence="2 4">CBS 304.34</strain>
    </source>
</reference>
<dbReference type="OrthoDB" id="8904098at2759"/>
<evidence type="ECO:0000313" key="4">
    <source>
        <dbReference type="RefSeq" id="XP_033580427.1"/>
    </source>
</evidence>
<dbReference type="RefSeq" id="XP_033580427.1">
    <property type="nucleotide sequence ID" value="XM_033719443.1"/>
</dbReference>
<dbReference type="AlphaFoldDB" id="A0A6A6YYF0"/>
<organism evidence="2">
    <name type="scientific">Mytilinidion resinicola</name>
    <dbReference type="NCBI Taxonomy" id="574789"/>
    <lineage>
        <taxon>Eukaryota</taxon>
        <taxon>Fungi</taxon>
        <taxon>Dikarya</taxon>
        <taxon>Ascomycota</taxon>
        <taxon>Pezizomycotina</taxon>
        <taxon>Dothideomycetes</taxon>
        <taxon>Pleosporomycetidae</taxon>
        <taxon>Mytilinidiales</taxon>
        <taxon>Mytilinidiaceae</taxon>
        <taxon>Mytilinidion</taxon>
    </lineage>
</organism>
<feature type="transmembrane region" description="Helical" evidence="1">
    <location>
        <begin position="59"/>
        <end position="79"/>
    </location>
</feature>
<reference evidence="4" key="2">
    <citation type="submission" date="2020-04" db="EMBL/GenBank/DDBJ databases">
        <authorList>
            <consortium name="NCBI Genome Project"/>
        </authorList>
    </citation>
    <scope>NUCLEOTIDE SEQUENCE</scope>
    <source>
        <strain evidence="4">CBS 304.34</strain>
    </source>
</reference>
<gene>
    <name evidence="2 4" type="ORF">BDZ99DRAFT_460702</name>
</gene>
<name>A0A6A6YYF0_9PEZI</name>
<sequence>MTLRCKGRERESRPLLIQVLRKNLKAYGICCIKFILFASALSSTLAHAFVPLTKDPNLVWNYGIVSLLAFFGVGFWFTYRKLDAKEGALNELLKAISRWEW</sequence>
<keyword evidence="3" id="KW-1185">Reference proteome</keyword>
<reference evidence="4" key="3">
    <citation type="submission" date="2025-04" db="UniProtKB">
        <authorList>
            <consortium name="RefSeq"/>
        </authorList>
    </citation>
    <scope>IDENTIFICATION</scope>
    <source>
        <strain evidence="4">CBS 304.34</strain>
    </source>
</reference>
<keyword evidence="1" id="KW-0472">Membrane</keyword>
<feature type="transmembrane region" description="Helical" evidence="1">
    <location>
        <begin position="26"/>
        <end position="47"/>
    </location>
</feature>
<dbReference type="GeneID" id="54460336"/>
<evidence type="ECO:0000313" key="2">
    <source>
        <dbReference type="EMBL" id="KAF2813463.1"/>
    </source>
</evidence>
<evidence type="ECO:0008006" key="5">
    <source>
        <dbReference type="Google" id="ProtNLM"/>
    </source>
</evidence>
<dbReference type="Proteomes" id="UP000504636">
    <property type="component" value="Unplaced"/>
</dbReference>